<keyword evidence="1" id="KW-1133">Transmembrane helix</keyword>
<evidence type="ECO:0000313" key="3">
    <source>
        <dbReference type="Proteomes" id="UP000575068"/>
    </source>
</evidence>
<dbReference type="EMBL" id="JACHOV010000001">
    <property type="protein sequence ID" value="MBB4640048.1"/>
    <property type="molecule type" value="Genomic_DNA"/>
</dbReference>
<organism evidence="2 3">
    <name type="scientific">Rhizorhapis suberifaciens</name>
    <name type="common">corky root of lettuce</name>
    <dbReference type="NCBI Taxonomy" id="13656"/>
    <lineage>
        <taxon>Bacteria</taxon>
        <taxon>Pseudomonadati</taxon>
        <taxon>Pseudomonadota</taxon>
        <taxon>Alphaproteobacteria</taxon>
        <taxon>Sphingomonadales</taxon>
        <taxon>Sphingomonadaceae</taxon>
        <taxon>Rhizorhapis</taxon>
    </lineage>
</organism>
<feature type="transmembrane region" description="Helical" evidence="1">
    <location>
        <begin position="83"/>
        <end position="103"/>
    </location>
</feature>
<dbReference type="Pfam" id="PF07332">
    <property type="entry name" value="Phage_holin_3_6"/>
    <property type="match status" value="1"/>
</dbReference>
<evidence type="ECO:0000256" key="1">
    <source>
        <dbReference type="SAM" id="Phobius"/>
    </source>
</evidence>
<feature type="transmembrane region" description="Helical" evidence="1">
    <location>
        <begin position="51"/>
        <end position="77"/>
    </location>
</feature>
<name>A0A840HR24_9SPHN</name>
<dbReference type="AlphaFoldDB" id="A0A840HR24"/>
<keyword evidence="3" id="KW-1185">Reference proteome</keyword>
<evidence type="ECO:0000313" key="2">
    <source>
        <dbReference type="EMBL" id="MBB4640048.1"/>
    </source>
</evidence>
<keyword evidence="1" id="KW-0812">Transmembrane</keyword>
<reference evidence="2 3" key="1">
    <citation type="submission" date="2020-08" db="EMBL/GenBank/DDBJ databases">
        <title>Genomic Encyclopedia of Type Strains, Phase IV (KMG-IV): sequencing the most valuable type-strain genomes for metagenomic binning, comparative biology and taxonomic classification.</title>
        <authorList>
            <person name="Goeker M."/>
        </authorList>
    </citation>
    <scope>NUCLEOTIDE SEQUENCE [LARGE SCALE GENOMIC DNA]</scope>
    <source>
        <strain evidence="2 3">DSM 7465</strain>
    </source>
</reference>
<comment type="caution">
    <text evidence="2">The sequence shown here is derived from an EMBL/GenBank/DDBJ whole genome shotgun (WGS) entry which is preliminary data.</text>
</comment>
<dbReference type="Proteomes" id="UP000575068">
    <property type="component" value="Unassembled WGS sequence"/>
</dbReference>
<gene>
    <name evidence="2" type="ORF">HNQ99_000328</name>
</gene>
<proteinExistence type="predicted"/>
<protein>
    <recommendedName>
        <fullName evidence="4">Phage holin family protein</fullName>
    </recommendedName>
</protein>
<keyword evidence="1" id="KW-0472">Membrane</keyword>
<dbReference type="RefSeq" id="WP_184473889.1">
    <property type="nucleotide sequence ID" value="NZ_JACHOV010000001.1"/>
</dbReference>
<sequence length="118" mass="12492">MYEQHDQAAPPDEGIGEVLSRLAESGKGYAQAEFNRQKIRAAEIGLEFRNIAALVAMAAFLVLAASVALMVGLIIALTPLISAWGATAVVVGVALAAALLFLVMARSRFRRLNGEGRP</sequence>
<accession>A0A840HR24</accession>
<evidence type="ECO:0008006" key="4">
    <source>
        <dbReference type="Google" id="ProtNLM"/>
    </source>
</evidence>
<dbReference type="InterPro" id="IPR009937">
    <property type="entry name" value="Phage_holin_3_6"/>
</dbReference>